<proteinExistence type="predicted"/>
<evidence type="ECO:0000313" key="3">
    <source>
        <dbReference type="Proteomes" id="UP001188597"/>
    </source>
</evidence>
<sequence length="211" mass="22937">MAGDEVEELVNGVSDEALVDGLAGKGGGGEAADCLVQRIRISPAVFNRRKNGNPRSNNNNRKQQQTHKPEQRRRSPEPAISKRSTSSDDLRQKHQHQSPNGLVSGQVTILRRGESLDSKIKGEPAAWKGSGTDLVMCGTGRLGPDPEMVPRQIRLSPAPTNCRSDVYAGSAFSLSPSPRAVPLPSFFNKPKGPRIVDDSATRDLRRLLRLD</sequence>
<comment type="caution">
    <text evidence="2">The sequence shown here is derived from an EMBL/GenBank/DDBJ whole genome shotgun (WGS) entry which is preliminary data.</text>
</comment>
<feature type="compositionally biased region" description="Basic and acidic residues" evidence="1">
    <location>
        <begin position="67"/>
        <end position="76"/>
    </location>
</feature>
<dbReference type="PANTHER" id="PTHR33670:SF1">
    <property type="entry name" value="OS09G0416300 PROTEIN"/>
    <property type="match status" value="1"/>
</dbReference>
<organism evidence="2 3">
    <name type="scientific">Escallonia herrerae</name>
    <dbReference type="NCBI Taxonomy" id="1293975"/>
    <lineage>
        <taxon>Eukaryota</taxon>
        <taxon>Viridiplantae</taxon>
        <taxon>Streptophyta</taxon>
        <taxon>Embryophyta</taxon>
        <taxon>Tracheophyta</taxon>
        <taxon>Spermatophyta</taxon>
        <taxon>Magnoliopsida</taxon>
        <taxon>eudicotyledons</taxon>
        <taxon>Gunneridae</taxon>
        <taxon>Pentapetalae</taxon>
        <taxon>asterids</taxon>
        <taxon>campanulids</taxon>
        <taxon>Escalloniales</taxon>
        <taxon>Escalloniaceae</taxon>
        <taxon>Escallonia</taxon>
    </lineage>
</organism>
<keyword evidence="3" id="KW-1185">Reference proteome</keyword>
<protein>
    <submittedName>
        <fullName evidence="2">Uncharacterized protein</fullName>
    </submittedName>
</protein>
<accession>A0AA88WCH2</accession>
<dbReference type="AlphaFoldDB" id="A0AA88WCH2"/>
<feature type="compositionally biased region" description="Polar residues" evidence="1">
    <location>
        <begin position="97"/>
        <end position="107"/>
    </location>
</feature>
<name>A0AA88WCH2_9ASTE</name>
<dbReference type="Proteomes" id="UP001188597">
    <property type="component" value="Unassembled WGS sequence"/>
</dbReference>
<dbReference type="Pfam" id="PF15365">
    <property type="entry name" value="PNRC"/>
    <property type="match status" value="1"/>
</dbReference>
<evidence type="ECO:0000256" key="1">
    <source>
        <dbReference type="SAM" id="MobiDB-lite"/>
    </source>
</evidence>
<feature type="region of interest" description="Disordered" evidence="1">
    <location>
        <begin position="43"/>
        <end position="107"/>
    </location>
</feature>
<dbReference type="EMBL" id="JAVXUP010000557">
    <property type="protein sequence ID" value="KAK3025266.1"/>
    <property type="molecule type" value="Genomic_DNA"/>
</dbReference>
<dbReference type="InterPro" id="IPR028322">
    <property type="entry name" value="PNRC-like_rgn"/>
</dbReference>
<evidence type="ECO:0000313" key="2">
    <source>
        <dbReference type="EMBL" id="KAK3025266.1"/>
    </source>
</evidence>
<dbReference type="PANTHER" id="PTHR33670">
    <property type="entry name" value="SPLICING FACTOR, PROLINE- AND GLUTAMINE-RICH-LIKE"/>
    <property type="match status" value="1"/>
</dbReference>
<reference evidence="2" key="1">
    <citation type="submission" date="2022-12" db="EMBL/GenBank/DDBJ databases">
        <title>Draft genome assemblies for two species of Escallonia (Escalloniales).</title>
        <authorList>
            <person name="Chanderbali A."/>
            <person name="Dervinis C."/>
            <person name="Anghel I."/>
            <person name="Soltis D."/>
            <person name="Soltis P."/>
            <person name="Zapata F."/>
        </authorList>
    </citation>
    <scope>NUCLEOTIDE SEQUENCE</scope>
    <source>
        <strain evidence="2">UCBG64.0493</strain>
        <tissue evidence="2">Leaf</tissue>
    </source>
</reference>
<dbReference type="GO" id="GO:0016071">
    <property type="term" value="P:mRNA metabolic process"/>
    <property type="evidence" value="ECO:0007669"/>
    <property type="project" value="UniProtKB-ARBA"/>
</dbReference>
<gene>
    <name evidence="2" type="ORF">RJ639_044068</name>
</gene>